<dbReference type="InterPro" id="IPR010730">
    <property type="entry name" value="HET"/>
</dbReference>
<organism evidence="4 5">
    <name type="scientific">Apodospora peruviana</name>
    <dbReference type="NCBI Taxonomy" id="516989"/>
    <lineage>
        <taxon>Eukaryota</taxon>
        <taxon>Fungi</taxon>
        <taxon>Dikarya</taxon>
        <taxon>Ascomycota</taxon>
        <taxon>Pezizomycotina</taxon>
        <taxon>Sordariomycetes</taxon>
        <taxon>Sordariomycetidae</taxon>
        <taxon>Sordariales</taxon>
        <taxon>Lasiosphaeriaceae</taxon>
        <taxon>Apodospora</taxon>
    </lineage>
</organism>
<gene>
    <name evidence="4" type="ORF">B0H66DRAFT_306570</name>
</gene>
<dbReference type="Pfam" id="PF06985">
    <property type="entry name" value="HET"/>
    <property type="match status" value="1"/>
</dbReference>
<comment type="caution">
    <text evidence="4">The sequence shown here is derived from an EMBL/GenBank/DDBJ whole genome shotgun (WGS) entry which is preliminary data.</text>
</comment>
<dbReference type="Pfam" id="PF26640">
    <property type="entry name" value="DUF8212"/>
    <property type="match status" value="1"/>
</dbReference>
<feature type="compositionally biased region" description="Polar residues" evidence="1">
    <location>
        <begin position="462"/>
        <end position="473"/>
    </location>
</feature>
<protein>
    <submittedName>
        <fullName evidence="4">Heterokaryon incompatibility protein-domain-containing protein</fullName>
    </submittedName>
</protein>
<dbReference type="PANTHER" id="PTHR10622:SF12">
    <property type="entry name" value="HET DOMAIN-CONTAINING PROTEIN"/>
    <property type="match status" value="1"/>
</dbReference>
<keyword evidence="5" id="KW-1185">Reference proteome</keyword>
<feature type="domain" description="DUF8212" evidence="3">
    <location>
        <begin position="235"/>
        <end position="259"/>
    </location>
</feature>
<feature type="region of interest" description="Disordered" evidence="1">
    <location>
        <begin position="450"/>
        <end position="484"/>
    </location>
</feature>
<dbReference type="AlphaFoldDB" id="A0AAE0M2N6"/>
<evidence type="ECO:0000256" key="1">
    <source>
        <dbReference type="SAM" id="MobiDB-lite"/>
    </source>
</evidence>
<evidence type="ECO:0000313" key="4">
    <source>
        <dbReference type="EMBL" id="KAK3316850.1"/>
    </source>
</evidence>
<reference evidence="4" key="2">
    <citation type="submission" date="2023-06" db="EMBL/GenBank/DDBJ databases">
        <authorList>
            <consortium name="Lawrence Berkeley National Laboratory"/>
            <person name="Haridas S."/>
            <person name="Hensen N."/>
            <person name="Bonometti L."/>
            <person name="Westerberg I."/>
            <person name="Brannstrom I.O."/>
            <person name="Guillou S."/>
            <person name="Cros-Aarteil S."/>
            <person name="Calhoun S."/>
            <person name="Kuo A."/>
            <person name="Mondo S."/>
            <person name="Pangilinan J."/>
            <person name="Riley R."/>
            <person name="Labutti K."/>
            <person name="Andreopoulos B."/>
            <person name="Lipzen A."/>
            <person name="Chen C."/>
            <person name="Yanf M."/>
            <person name="Daum C."/>
            <person name="Ng V."/>
            <person name="Clum A."/>
            <person name="Steindorff A."/>
            <person name="Ohm R."/>
            <person name="Martin F."/>
            <person name="Silar P."/>
            <person name="Natvig D."/>
            <person name="Lalanne C."/>
            <person name="Gautier V."/>
            <person name="Ament-Velasquez S.L."/>
            <person name="Kruys A."/>
            <person name="Hutchinson M.I."/>
            <person name="Powell A.J."/>
            <person name="Barry K."/>
            <person name="Miller A.N."/>
            <person name="Grigoriev I.V."/>
            <person name="Debuchy R."/>
            <person name="Gladieux P."/>
            <person name="Thoren M.H."/>
            <person name="Johannesson H."/>
        </authorList>
    </citation>
    <scope>NUCLEOTIDE SEQUENCE</scope>
    <source>
        <strain evidence="4">CBS 118394</strain>
    </source>
</reference>
<dbReference type="Proteomes" id="UP001283341">
    <property type="component" value="Unassembled WGS sequence"/>
</dbReference>
<evidence type="ECO:0000259" key="2">
    <source>
        <dbReference type="Pfam" id="PF06985"/>
    </source>
</evidence>
<proteinExistence type="predicted"/>
<name>A0AAE0M2N6_9PEZI</name>
<evidence type="ECO:0000259" key="3">
    <source>
        <dbReference type="Pfam" id="PF26640"/>
    </source>
</evidence>
<dbReference type="EMBL" id="JAUEDM010000005">
    <property type="protein sequence ID" value="KAK3316850.1"/>
    <property type="molecule type" value="Genomic_DNA"/>
</dbReference>
<evidence type="ECO:0000313" key="5">
    <source>
        <dbReference type="Proteomes" id="UP001283341"/>
    </source>
</evidence>
<feature type="compositionally biased region" description="Pro residues" evidence="1">
    <location>
        <begin position="450"/>
        <end position="460"/>
    </location>
</feature>
<reference evidence="4" key="1">
    <citation type="journal article" date="2023" name="Mol. Phylogenet. Evol.">
        <title>Genome-scale phylogeny and comparative genomics of the fungal order Sordariales.</title>
        <authorList>
            <person name="Hensen N."/>
            <person name="Bonometti L."/>
            <person name="Westerberg I."/>
            <person name="Brannstrom I.O."/>
            <person name="Guillou S."/>
            <person name="Cros-Aarteil S."/>
            <person name="Calhoun S."/>
            <person name="Haridas S."/>
            <person name="Kuo A."/>
            <person name="Mondo S."/>
            <person name="Pangilinan J."/>
            <person name="Riley R."/>
            <person name="LaButti K."/>
            <person name="Andreopoulos B."/>
            <person name="Lipzen A."/>
            <person name="Chen C."/>
            <person name="Yan M."/>
            <person name="Daum C."/>
            <person name="Ng V."/>
            <person name="Clum A."/>
            <person name="Steindorff A."/>
            <person name="Ohm R.A."/>
            <person name="Martin F."/>
            <person name="Silar P."/>
            <person name="Natvig D.O."/>
            <person name="Lalanne C."/>
            <person name="Gautier V."/>
            <person name="Ament-Velasquez S.L."/>
            <person name="Kruys A."/>
            <person name="Hutchinson M.I."/>
            <person name="Powell A.J."/>
            <person name="Barry K."/>
            <person name="Miller A.N."/>
            <person name="Grigoriev I.V."/>
            <person name="Debuchy R."/>
            <person name="Gladieux P."/>
            <person name="Hiltunen Thoren M."/>
            <person name="Johannesson H."/>
        </authorList>
    </citation>
    <scope>NUCLEOTIDE SEQUENCE</scope>
    <source>
        <strain evidence="4">CBS 118394</strain>
    </source>
</reference>
<sequence length="635" mass="70879">MRLLNAKTFKLESFHDSLKVRYAILSHTWEEEGEVTFDDMNDLLNDTIQYGVVLGDIKDLAAASTKQGFAKITAACQKTIEYGLEYIWIDTCCINKSSSAELAEAINSMFQWYKDAEICFAFISDLSNTDLDARLCRWFTRGWTLQELIAPSNLVFFNKDWKYIGTKVKLRHVVEVITGIDRRILVGSEPLSSVSLAKRMSWAATRETTRVEDKAYCLLGIFNVNMTMIYGEGPKAFIRLQEEILRKTTDLSLFAWKALDNLDSRSSGYRGILAQSPAEFLTCGDIILNDDQFRFRGEISLTNRGVKIETPVARSAGIREYVMDLHCYRAGSGPRERLAITLVRPLDVYYRHPHPTLTPIESRRVPQGLPRTLFLAPTGGEESRVAPNNARGIHFRFGSSVKSARVSSRFRAAPAAFWDDDDLFFSVETFSEFACFVQFSVRSRVVQQQPPSPLALPPPAQCSTPTTTSQANTPGLLPPTPVPVPAAEMAVPTVTKEETSFILVCDLAPSGSTSELLLSLYVPRSLERTGVYEVDGFIDPFSNIDEYGPLGDKFSIGLLRAASKRHPADNNRGINRGPFARMQVFHSDPRHDFVVAARVDARTYVPSFVVDVNVMAPPNDRLLGGLPTEPFAPLL</sequence>
<dbReference type="InterPro" id="IPR058525">
    <property type="entry name" value="DUF8212"/>
</dbReference>
<feature type="domain" description="Heterokaryon incompatibility" evidence="2">
    <location>
        <begin position="22"/>
        <end position="129"/>
    </location>
</feature>
<accession>A0AAE0M2N6</accession>
<dbReference type="PANTHER" id="PTHR10622">
    <property type="entry name" value="HET DOMAIN-CONTAINING PROTEIN"/>
    <property type="match status" value="1"/>
</dbReference>